<dbReference type="AlphaFoldDB" id="A0A1H8Z0K1"/>
<evidence type="ECO:0000313" key="1">
    <source>
        <dbReference type="EMBL" id="SEP57893.1"/>
    </source>
</evidence>
<dbReference type="STRING" id="571933.SAMN05216362_101161"/>
<dbReference type="EMBL" id="FOES01000001">
    <property type="protein sequence ID" value="SEP57893.1"/>
    <property type="molecule type" value="Genomic_DNA"/>
</dbReference>
<dbReference type="OrthoDB" id="1708317at2"/>
<accession>A0A1H8Z0K1</accession>
<name>A0A1H8Z0K1_9BACI</name>
<reference evidence="1 2" key="1">
    <citation type="submission" date="2016-10" db="EMBL/GenBank/DDBJ databases">
        <authorList>
            <person name="de Groot N.N."/>
        </authorList>
    </citation>
    <scope>NUCLEOTIDE SEQUENCE [LARGE SCALE GENOMIC DNA]</scope>
    <source>
        <strain evidence="1 2">DSM 21633</strain>
    </source>
</reference>
<gene>
    <name evidence="1" type="ORF">SAMN05216362_101161</name>
</gene>
<dbReference type="InterPro" id="IPR046118">
    <property type="entry name" value="DUF6115"/>
</dbReference>
<sequence length="150" mass="17595">MNSFLMLLSLLLHGVSFVVIFKLYQKVQNINSSDAYFEQKVKETEDMLNSYLLEIKDENEKFIHKVSKLETSDTDTFNHDKVDSKTNDDYEKINQEDQDDVPVNMEQPSDEAQILYLFDQGYTIEEIAKKLNKGNTEVDLIVKFNQKIHY</sequence>
<protein>
    <recommendedName>
        <fullName evidence="3">Swarming motility protein SwrB</fullName>
    </recommendedName>
</protein>
<proteinExistence type="predicted"/>
<evidence type="ECO:0000313" key="2">
    <source>
        <dbReference type="Proteomes" id="UP000199427"/>
    </source>
</evidence>
<evidence type="ECO:0008006" key="3">
    <source>
        <dbReference type="Google" id="ProtNLM"/>
    </source>
</evidence>
<keyword evidence="2" id="KW-1185">Reference proteome</keyword>
<dbReference type="Proteomes" id="UP000199427">
    <property type="component" value="Unassembled WGS sequence"/>
</dbReference>
<dbReference type="Pfam" id="PF19610">
    <property type="entry name" value="DUF6115"/>
    <property type="match status" value="1"/>
</dbReference>
<organism evidence="1 2">
    <name type="scientific">Piscibacillus halophilus</name>
    <dbReference type="NCBI Taxonomy" id="571933"/>
    <lineage>
        <taxon>Bacteria</taxon>
        <taxon>Bacillati</taxon>
        <taxon>Bacillota</taxon>
        <taxon>Bacilli</taxon>
        <taxon>Bacillales</taxon>
        <taxon>Bacillaceae</taxon>
        <taxon>Piscibacillus</taxon>
    </lineage>
</organism>
<dbReference type="RefSeq" id="WP_091772107.1">
    <property type="nucleotide sequence ID" value="NZ_CAESCL010000004.1"/>
</dbReference>